<comment type="caution">
    <text evidence="1">The sequence shown here is derived from an EMBL/GenBank/DDBJ whole genome shotgun (WGS) entry which is preliminary data.</text>
</comment>
<sequence>RNVYNFIVWRFIITTGRIASRKLDDLMFEFLSVNEGFKKPWKLWKKCVRRVSQLMTFAVGRLYIDFKFSAAAKSSIDDLVDAVNGTMVDILNKIKWMDDATRHEALKKLRKMSRKIAYPERIRNDTYLNEFYSKVPAIQENSSFVKFFYRVSQIDDMYTLQSLRKPYNSSEEWGSGPAIVNAFYSPGNNDIRFPAGILQAPFFEHGVPSYINMGSIGVVIGHELSHAFDDHGSQYDADGLLNNWWTPETRKQFLKHADCFVKQYGNISLDGGKLQLNGKNSLGENIADNLGLKAAYM</sequence>
<proteinExistence type="predicted"/>
<organism evidence="1 2">
    <name type="scientific">Ixodes persulcatus</name>
    <name type="common">Taiga tick</name>
    <dbReference type="NCBI Taxonomy" id="34615"/>
    <lineage>
        <taxon>Eukaryota</taxon>
        <taxon>Metazoa</taxon>
        <taxon>Ecdysozoa</taxon>
        <taxon>Arthropoda</taxon>
        <taxon>Chelicerata</taxon>
        <taxon>Arachnida</taxon>
        <taxon>Acari</taxon>
        <taxon>Parasitiformes</taxon>
        <taxon>Ixodida</taxon>
        <taxon>Ixodoidea</taxon>
        <taxon>Ixodidae</taxon>
        <taxon>Ixodinae</taxon>
        <taxon>Ixodes</taxon>
    </lineage>
</organism>
<dbReference type="Proteomes" id="UP000805193">
    <property type="component" value="Unassembled WGS sequence"/>
</dbReference>
<feature type="non-terminal residue" evidence="1">
    <location>
        <position position="1"/>
    </location>
</feature>
<reference evidence="1 2" key="1">
    <citation type="journal article" date="2020" name="Cell">
        <title>Large-Scale Comparative Analyses of Tick Genomes Elucidate Their Genetic Diversity and Vector Capacities.</title>
        <authorList>
            <consortium name="Tick Genome and Microbiome Consortium (TIGMIC)"/>
            <person name="Jia N."/>
            <person name="Wang J."/>
            <person name="Shi W."/>
            <person name="Du L."/>
            <person name="Sun Y."/>
            <person name="Zhan W."/>
            <person name="Jiang J.F."/>
            <person name="Wang Q."/>
            <person name="Zhang B."/>
            <person name="Ji P."/>
            <person name="Bell-Sakyi L."/>
            <person name="Cui X.M."/>
            <person name="Yuan T.T."/>
            <person name="Jiang B.G."/>
            <person name="Yang W.F."/>
            <person name="Lam T.T."/>
            <person name="Chang Q.C."/>
            <person name="Ding S.J."/>
            <person name="Wang X.J."/>
            <person name="Zhu J.G."/>
            <person name="Ruan X.D."/>
            <person name="Zhao L."/>
            <person name="Wei J.T."/>
            <person name="Ye R.Z."/>
            <person name="Que T.C."/>
            <person name="Du C.H."/>
            <person name="Zhou Y.H."/>
            <person name="Cheng J.X."/>
            <person name="Dai P.F."/>
            <person name="Guo W.B."/>
            <person name="Han X.H."/>
            <person name="Huang E.J."/>
            <person name="Li L.F."/>
            <person name="Wei W."/>
            <person name="Gao Y.C."/>
            <person name="Liu J.Z."/>
            <person name="Shao H.Z."/>
            <person name="Wang X."/>
            <person name="Wang C.C."/>
            <person name="Yang T.C."/>
            <person name="Huo Q.B."/>
            <person name="Li W."/>
            <person name="Chen H.Y."/>
            <person name="Chen S.E."/>
            <person name="Zhou L.G."/>
            <person name="Ni X.B."/>
            <person name="Tian J.H."/>
            <person name="Sheng Y."/>
            <person name="Liu T."/>
            <person name="Pan Y.S."/>
            <person name="Xia L.Y."/>
            <person name="Li J."/>
            <person name="Zhao F."/>
            <person name="Cao W.C."/>
        </authorList>
    </citation>
    <scope>NUCLEOTIDE SEQUENCE [LARGE SCALE GENOMIC DNA]</scope>
    <source>
        <strain evidence="1">Iper-2018</strain>
    </source>
</reference>
<gene>
    <name evidence="1" type="ORF">HPB47_008913</name>
</gene>
<keyword evidence="2" id="KW-1185">Reference proteome</keyword>
<protein>
    <submittedName>
        <fullName evidence="1">Uncharacterized protein</fullName>
    </submittedName>
</protein>
<feature type="non-terminal residue" evidence="1">
    <location>
        <position position="297"/>
    </location>
</feature>
<name>A0AC60P3F1_IXOPE</name>
<accession>A0AC60P3F1</accession>
<evidence type="ECO:0000313" key="1">
    <source>
        <dbReference type="EMBL" id="KAG0413934.1"/>
    </source>
</evidence>
<evidence type="ECO:0000313" key="2">
    <source>
        <dbReference type="Proteomes" id="UP000805193"/>
    </source>
</evidence>
<dbReference type="EMBL" id="JABSTQ010011220">
    <property type="protein sequence ID" value="KAG0413934.1"/>
    <property type="molecule type" value="Genomic_DNA"/>
</dbReference>